<keyword evidence="8" id="KW-1185">Reference proteome</keyword>
<evidence type="ECO:0000313" key="8">
    <source>
        <dbReference type="Proteomes" id="UP000566440"/>
    </source>
</evidence>
<reference evidence="7 8" key="1">
    <citation type="submission" date="2019-09" db="EMBL/GenBank/DDBJ databases">
        <title>Bird 10,000 Genomes (B10K) Project - Family phase.</title>
        <authorList>
            <person name="Zhang G."/>
        </authorList>
    </citation>
    <scope>NUCLEOTIDE SEQUENCE [LARGE SCALE GENOMIC DNA]</scope>
    <source>
        <strain evidence="7">B10K-DU-001-62</strain>
        <tissue evidence="7">Muscle</tissue>
    </source>
</reference>
<dbReference type="GO" id="GO:0003677">
    <property type="term" value="F:DNA binding"/>
    <property type="evidence" value="ECO:0007669"/>
    <property type="project" value="InterPro"/>
</dbReference>
<dbReference type="PANTHER" id="PTHR10985">
    <property type="entry name" value="BASIC HELIX-LOOP-HELIX TRANSCRIPTION FACTOR, HES-RELATED"/>
    <property type="match status" value="1"/>
</dbReference>
<sequence length="112" mass="12494">RLRNPKVEKAEILQKTVHFLRDQPHSEPSAMEELFLRRFHSGYRECLARAARFLQAIPVEPPCPGHTGICPPPQTTTGPIDTPGAPPGHHGLPAPRLGLGYHCYRPGCQIFR</sequence>
<dbReference type="EMBL" id="VWZX01002805">
    <property type="protein sequence ID" value="NXI37607.1"/>
    <property type="molecule type" value="Genomic_DNA"/>
</dbReference>
<evidence type="ECO:0000313" key="7">
    <source>
        <dbReference type="EMBL" id="NXI37607.1"/>
    </source>
</evidence>
<gene>
    <name evidence="7" type="primary">Hes2</name>
    <name evidence="7" type="ORF">GALDEA_R16110</name>
</gene>
<dbReference type="PROSITE" id="PS51054">
    <property type="entry name" value="ORANGE"/>
    <property type="match status" value="1"/>
</dbReference>
<evidence type="ECO:0000256" key="4">
    <source>
        <dbReference type="ARBA" id="ARBA00023242"/>
    </source>
</evidence>
<evidence type="ECO:0000256" key="5">
    <source>
        <dbReference type="SAM" id="MobiDB-lite"/>
    </source>
</evidence>
<evidence type="ECO:0000256" key="2">
    <source>
        <dbReference type="ARBA" id="ARBA00023015"/>
    </source>
</evidence>
<dbReference type="AlphaFoldDB" id="A0A7K9SN07"/>
<dbReference type="InterPro" id="IPR050370">
    <property type="entry name" value="HES_HEY"/>
</dbReference>
<name>A0A7K9SN07_9PICI</name>
<feature type="non-terminal residue" evidence="7">
    <location>
        <position position="1"/>
    </location>
</feature>
<dbReference type="Proteomes" id="UP000566440">
    <property type="component" value="Unassembled WGS sequence"/>
</dbReference>
<accession>A0A7K9SN07</accession>
<comment type="caution">
    <text evidence="7">The sequence shown here is derived from an EMBL/GenBank/DDBJ whole genome shotgun (WGS) entry which is preliminary data.</text>
</comment>
<keyword evidence="3" id="KW-0804">Transcription</keyword>
<evidence type="ECO:0000256" key="3">
    <source>
        <dbReference type="ARBA" id="ARBA00023163"/>
    </source>
</evidence>
<evidence type="ECO:0000256" key="1">
    <source>
        <dbReference type="ARBA" id="ARBA00004123"/>
    </source>
</evidence>
<keyword evidence="2" id="KW-0805">Transcription regulation</keyword>
<protein>
    <submittedName>
        <fullName evidence="7">HES2 factor</fullName>
    </submittedName>
</protein>
<dbReference type="InterPro" id="IPR003650">
    <property type="entry name" value="Orange_dom"/>
</dbReference>
<proteinExistence type="predicted"/>
<comment type="subcellular location">
    <subcellularLocation>
        <location evidence="1">Nucleus</location>
    </subcellularLocation>
</comment>
<feature type="non-terminal residue" evidence="7">
    <location>
        <position position="112"/>
    </location>
</feature>
<feature type="domain" description="Orange" evidence="6">
    <location>
        <begin position="39"/>
        <end position="62"/>
    </location>
</feature>
<dbReference type="GO" id="GO:0006355">
    <property type="term" value="P:regulation of DNA-templated transcription"/>
    <property type="evidence" value="ECO:0007669"/>
    <property type="project" value="InterPro"/>
</dbReference>
<dbReference type="OrthoDB" id="6085656at2759"/>
<feature type="region of interest" description="Disordered" evidence="5">
    <location>
        <begin position="67"/>
        <end position="92"/>
    </location>
</feature>
<organism evidence="7 8">
    <name type="scientific">Galbula dea</name>
    <dbReference type="NCBI Taxonomy" id="1109041"/>
    <lineage>
        <taxon>Eukaryota</taxon>
        <taxon>Metazoa</taxon>
        <taxon>Chordata</taxon>
        <taxon>Craniata</taxon>
        <taxon>Vertebrata</taxon>
        <taxon>Euteleostomi</taxon>
        <taxon>Archelosauria</taxon>
        <taxon>Archosauria</taxon>
        <taxon>Dinosauria</taxon>
        <taxon>Saurischia</taxon>
        <taxon>Theropoda</taxon>
        <taxon>Coelurosauria</taxon>
        <taxon>Aves</taxon>
        <taxon>Neognathae</taxon>
        <taxon>Neoaves</taxon>
        <taxon>Telluraves</taxon>
        <taxon>Coraciimorphae</taxon>
        <taxon>Piciformes</taxon>
        <taxon>Galbulidae</taxon>
        <taxon>Galbula</taxon>
    </lineage>
</organism>
<evidence type="ECO:0000259" key="6">
    <source>
        <dbReference type="PROSITE" id="PS51054"/>
    </source>
</evidence>
<dbReference type="GO" id="GO:0005634">
    <property type="term" value="C:nucleus"/>
    <property type="evidence" value="ECO:0007669"/>
    <property type="project" value="UniProtKB-SubCell"/>
</dbReference>
<keyword evidence="4" id="KW-0539">Nucleus</keyword>